<dbReference type="EMBL" id="MAYH01000001">
    <property type="protein sequence ID" value="OCA77106.1"/>
    <property type="molecule type" value="Genomic_DNA"/>
</dbReference>
<organism evidence="1 2">
    <name type="scientific">Chryseobacterium artocarpi</name>
    <dbReference type="NCBI Taxonomy" id="1414727"/>
    <lineage>
        <taxon>Bacteria</taxon>
        <taxon>Pseudomonadati</taxon>
        <taxon>Bacteroidota</taxon>
        <taxon>Flavobacteriia</taxon>
        <taxon>Flavobacteriales</taxon>
        <taxon>Weeksellaceae</taxon>
        <taxon>Chryseobacterium group</taxon>
        <taxon>Chryseobacterium</taxon>
    </lineage>
</organism>
<accession>A0A1B8ZZS6</accession>
<reference evidence="1 2" key="1">
    <citation type="submission" date="2016-07" db="EMBL/GenBank/DDBJ databases">
        <authorList>
            <person name="Jeong J.-J."/>
            <person name="Kim D.W."/>
            <person name="Sang M.K."/>
            <person name="Choi I.-G."/>
            <person name="Kim K.D."/>
        </authorList>
    </citation>
    <scope>NUCLEOTIDE SEQUENCE [LARGE SCALE GENOMIC DNA]</scope>
    <source>
        <strain evidence="1 2">UTM-3</strain>
    </source>
</reference>
<dbReference type="Proteomes" id="UP000092651">
    <property type="component" value="Unassembled WGS sequence"/>
</dbReference>
<name>A0A1B8ZZS6_9FLAO</name>
<comment type="caution">
    <text evidence="1">The sequence shown here is derived from an EMBL/GenBank/DDBJ whole genome shotgun (WGS) entry which is preliminary data.</text>
</comment>
<evidence type="ECO:0000313" key="1">
    <source>
        <dbReference type="EMBL" id="OCA77106.1"/>
    </source>
</evidence>
<dbReference type="AlphaFoldDB" id="A0A1B8ZZS6"/>
<keyword evidence="2" id="KW-1185">Reference proteome</keyword>
<evidence type="ECO:0000313" key="2">
    <source>
        <dbReference type="Proteomes" id="UP000092651"/>
    </source>
</evidence>
<proteinExistence type="predicted"/>
<protein>
    <submittedName>
        <fullName evidence="1">Uncharacterized protein</fullName>
    </submittedName>
</protein>
<gene>
    <name evidence="1" type="ORF">BBI01_01190</name>
</gene>
<sequence>MILTKNIIVILKQNISDKGEVIISKTLPTIEDEIFQVYLSAPQFLDKIEVLSTDNGKKYFDILRSYLLEFSLGGFYPYNKNLLHRARFYYVKSFYDKYDDLEQKSNSFCEWGDSVIRDFKKEFLKRNSDDKGDLYSQSAIEWINNNNAVKTGGGLEWKKT</sequence>